<dbReference type="GO" id="GO:0008360">
    <property type="term" value="P:regulation of cell shape"/>
    <property type="evidence" value="ECO:0007669"/>
    <property type="project" value="UniProtKB-KW"/>
</dbReference>
<dbReference type="PANTHER" id="PTHR30582:SF33">
    <property type="entry name" value="EXPORTED PROTEIN"/>
    <property type="match status" value="1"/>
</dbReference>
<keyword evidence="5" id="KW-0961">Cell wall biogenesis/degradation</keyword>
<evidence type="ECO:0000256" key="1">
    <source>
        <dbReference type="ARBA" id="ARBA00004752"/>
    </source>
</evidence>
<dbReference type="Gene3D" id="2.40.440.10">
    <property type="entry name" value="L,D-transpeptidase catalytic domain-like"/>
    <property type="match status" value="1"/>
</dbReference>
<keyword evidence="3" id="KW-0133">Cell shape</keyword>
<comment type="pathway">
    <text evidence="1">Cell wall biogenesis; peptidoglycan biosynthesis.</text>
</comment>
<dbReference type="InterPro" id="IPR038063">
    <property type="entry name" value="Transpep_catalytic_dom"/>
</dbReference>
<sequence>MADIAVRRLLAGSVAVLMLVGCAVIGAGTAKADEPTPVPSASAPAAAPTSTPAPAPAPVDFPLRPGDQGPMIGVLQDRLEWLGSSIARNELSTNTYGPSTQQALTALQRKFWLPIDRYVTRKTWDRIKAIAGPIGALPKDCTGEDTICISTEQKLVRWVTDGKVVLSADARFGMPQTATARGTFAVTRKSRDHVSSLYRTAMPFALFFHGGQAVHYSAYFKRDGYYGASHGCVNLRDYAKAEQLYDSASVGTRVHVY</sequence>
<keyword evidence="2" id="KW-0808">Transferase</keyword>
<dbReference type="GO" id="GO:0071972">
    <property type="term" value="F:peptidoglycan L,D-transpeptidase activity"/>
    <property type="evidence" value="ECO:0007669"/>
    <property type="project" value="TreeGrafter"/>
</dbReference>
<gene>
    <name evidence="8" type="ORF">UFOPK3720_00714</name>
</gene>
<dbReference type="GO" id="GO:0018104">
    <property type="term" value="P:peptidoglycan-protein cross-linking"/>
    <property type="evidence" value="ECO:0007669"/>
    <property type="project" value="TreeGrafter"/>
</dbReference>
<dbReference type="GO" id="GO:0071555">
    <property type="term" value="P:cell wall organization"/>
    <property type="evidence" value="ECO:0007669"/>
    <property type="project" value="UniProtKB-KW"/>
</dbReference>
<evidence type="ECO:0000256" key="3">
    <source>
        <dbReference type="ARBA" id="ARBA00022960"/>
    </source>
</evidence>
<dbReference type="InterPro" id="IPR036366">
    <property type="entry name" value="PGBDSf"/>
</dbReference>
<evidence type="ECO:0000313" key="8">
    <source>
        <dbReference type="EMBL" id="CAB4931060.1"/>
    </source>
</evidence>
<proteinExistence type="predicted"/>
<dbReference type="PROSITE" id="PS51257">
    <property type="entry name" value="PROKAR_LIPOPROTEIN"/>
    <property type="match status" value="1"/>
</dbReference>
<evidence type="ECO:0000256" key="4">
    <source>
        <dbReference type="ARBA" id="ARBA00022984"/>
    </source>
</evidence>
<evidence type="ECO:0000256" key="6">
    <source>
        <dbReference type="SAM" id="MobiDB-lite"/>
    </source>
</evidence>
<protein>
    <submittedName>
        <fullName evidence="8">Unannotated protein</fullName>
    </submittedName>
</protein>
<evidence type="ECO:0000256" key="2">
    <source>
        <dbReference type="ARBA" id="ARBA00022679"/>
    </source>
</evidence>
<dbReference type="PROSITE" id="PS52029">
    <property type="entry name" value="LD_TPASE"/>
    <property type="match status" value="1"/>
</dbReference>
<dbReference type="Pfam" id="PF03734">
    <property type="entry name" value="YkuD"/>
    <property type="match status" value="1"/>
</dbReference>
<dbReference type="GO" id="GO:0005576">
    <property type="term" value="C:extracellular region"/>
    <property type="evidence" value="ECO:0007669"/>
    <property type="project" value="TreeGrafter"/>
</dbReference>
<reference evidence="8" key="1">
    <citation type="submission" date="2020-05" db="EMBL/GenBank/DDBJ databases">
        <authorList>
            <person name="Chiriac C."/>
            <person name="Salcher M."/>
            <person name="Ghai R."/>
            <person name="Kavagutti S V."/>
        </authorList>
    </citation>
    <scope>NUCLEOTIDE SEQUENCE</scope>
</reference>
<evidence type="ECO:0000256" key="5">
    <source>
        <dbReference type="ARBA" id="ARBA00023316"/>
    </source>
</evidence>
<organism evidence="8">
    <name type="scientific">freshwater metagenome</name>
    <dbReference type="NCBI Taxonomy" id="449393"/>
    <lineage>
        <taxon>unclassified sequences</taxon>
        <taxon>metagenomes</taxon>
        <taxon>ecological metagenomes</taxon>
    </lineage>
</organism>
<dbReference type="GO" id="GO:0016740">
    <property type="term" value="F:transferase activity"/>
    <property type="evidence" value="ECO:0007669"/>
    <property type="project" value="UniProtKB-KW"/>
</dbReference>
<dbReference type="Pfam" id="PF01471">
    <property type="entry name" value="PG_binding_1"/>
    <property type="match status" value="1"/>
</dbReference>
<feature type="domain" description="L,D-TPase catalytic" evidence="7">
    <location>
        <begin position="145"/>
        <end position="257"/>
    </location>
</feature>
<dbReference type="SUPFAM" id="SSF141523">
    <property type="entry name" value="L,D-transpeptidase catalytic domain-like"/>
    <property type="match status" value="1"/>
</dbReference>
<accession>A0A6J7IJQ7</accession>
<dbReference type="EMBL" id="CAFBNB010000114">
    <property type="protein sequence ID" value="CAB4931060.1"/>
    <property type="molecule type" value="Genomic_DNA"/>
</dbReference>
<dbReference type="Gene3D" id="1.10.101.10">
    <property type="entry name" value="PGBD-like superfamily/PGBD"/>
    <property type="match status" value="1"/>
</dbReference>
<feature type="region of interest" description="Disordered" evidence="6">
    <location>
        <begin position="31"/>
        <end position="63"/>
    </location>
</feature>
<dbReference type="UniPathway" id="UPA00219"/>
<dbReference type="InterPro" id="IPR050979">
    <property type="entry name" value="LD-transpeptidase"/>
</dbReference>
<dbReference type="CDD" id="cd16913">
    <property type="entry name" value="YkuD_like"/>
    <property type="match status" value="1"/>
</dbReference>
<dbReference type="InterPro" id="IPR036365">
    <property type="entry name" value="PGBD-like_sf"/>
</dbReference>
<dbReference type="SUPFAM" id="SSF47090">
    <property type="entry name" value="PGBD-like"/>
    <property type="match status" value="1"/>
</dbReference>
<dbReference type="PANTHER" id="PTHR30582">
    <property type="entry name" value="L,D-TRANSPEPTIDASE"/>
    <property type="match status" value="1"/>
</dbReference>
<evidence type="ECO:0000259" key="7">
    <source>
        <dbReference type="PROSITE" id="PS52029"/>
    </source>
</evidence>
<dbReference type="AlphaFoldDB" id="A0A6J7IJQ7"/>
<dbReference type="InterPro" id="IPR002477">
    <property type="entry name" value="Peptidoglycan-bd-like"/>
</dbReference>
<feature type="compositionally biased region" description="Low complexity" evidence="6">
    <location>
        <begin position="39"/>
        <end position="50"/>
    </location>
</feature>
<keyword evidence="4" id="KW-0573">Peptidoglycan synthesis</keyword>
<dbReference type="InterPro" id="IPR005490">
    <property type="entry name" value="LD_TPept_cat_dom"/>
</dbReference>
<name>A0A6J7IJQ7_9ZZZZ</name>